<gene>
    <name evidence="2" type="ORF">SGL43_03038</name>
</gene>
<dbReference type="Proteomes" id="UP001154015">
    <property type="component" value="Unassembled WGS sequence"/>
</dbReference>
<evidence type="ECO:0000313" key="2">
    <source>
        <dbReference type="EMBL" id="CAH9416016.1"/>
    </source>
</evidence>
<organism evidence="2 3">
    <name type="scientific">Streptomyces globisporus</name>
    <dbReference type="NCBI Taxonomy" id="1908"/>
    <lineage>
        <taxon>Bacteria</taxon>
        <taxon>Bacillati</taxon>
        <taxon>Actinomycetota</taxon>
        <taxon>Actinomycetes</taxon>
        <taxon>Kitasatosporales</taxon>
        <taxon>Streptomycetaceae</taxon>
        <taxon>Streptomyces</taxon>
    </lineage>
</organism>
<keyword evidence="3" id="KW-1185">Reference proteome</keyword>
<comment type="caution">
    <text evidence="2">The sequence shown here is derived from an EMBL/GenBank/DDBJ whole genome shotgun (WGS) entry which is preliminary data.</text>
</comment>
<evidence type="ECO:0000256" key="1">
    <source>
        <dbReference type="SAM" id="MobiDB-lite"/>
    </source>
</evidence>
<proteinExistence type="predicted"/>
<accession>A0ABM9GY47</accession>
<protein>
    <submittedName>
        <fullName evidence="2">Uncharacterized protein</fullName>
    </submittedName>
</protein>
<name>A0ABM9GY47_STRGL</name>
<evidence type="ECO:0000313" key="3">
    <source>
        <dbReference type="Proteomes" id="UP001154015"/>
    </source>
</evidence>
<dbReference type="EMBL" id="CAKXYP010000008">
    <property type="protein sequence ID" value="CAH9416016.1"/>
    <property type="molecule type" value="Genomic_DNA"/>
</dbReference>
<feature type="region of interest" description="Disordered" evidence="1">
    <location>
        <begin position="1"/>
        <end position="53"/>
    </location>
</feature>
<sequence>MRLRTRHHPTDPMTGSGNGARAKSSGQQAALDDETVRGDLGGCIGGRTHDAKL</sequence>
<reference evidence="2" key="1">
    <citation type="submission" date="2022-03" db="EMBL/GenBank/DDBJ databases">
        <authorList>
            <person name="Leyn A S."/>
        </authorList>
    </citation>
    <scope>NUCLEOTIDE SEQUENCE</scope>
    <source>
        <strain evidence="2">Streptomyces globisporus 4-3</strain>
    </source>
</reference>